<dbReference type="EMBL" id="CP000116">
    <property type="protein sequence ID" value="AAZ96260.1"/>
    <property type="molecule type" value="Genomic_DNA"/>
</dbReference>
<gene>
    <name evidence="1" type="ordered locus">Tbd_0307</name>
</gene>
<evidence type="ECO:0000313" key="1">
    <source>
        <dbReference type="EMBL" id="AAZ96260.1"/>
    </source>
</evidence>
<dbReference type="Proteomes" id="UP000008291">
    <property type="component" value="Chromosome"/>
</dbReference>
<accession>Q3SLZ2</accession>
<sequence length="243" mass="27324">MHERRLAGIVDGLHFEHLRRIVLPEEGAQGPHGFLGLREQVFVAQFEILVRRQAAGLDAAFLDVAFPVFGGEISVVDAEVMTSSEQRQRDVAAVAYQVHEARVRKPFEQFLHVHDVVGRLVAPARLALAARILLEEAADDRRHRVPALCVKLLGEARGVEAHAVQVRLEKIAALRVHRVEHGAYVFDAGQVAELRPVAVKRNEKMRFASRQRDAWQVAQPVLQHRRARARRADDEDGAVVVRR</sequence>
<proteinExistence type="predicted"/>
<dbReference type="KEGG" id="tbd:Tbd_0307"/>
<organism evidence="1 2">
    <name type="scientific">Thiobacillus denitrificans (strain ATCC 25259 / T1)</name>
    <dbReference type="NCBI Taxonomy" id="292415"/>
    <lineage>
        <taxon>Bacteria</taxon>
        <taxon>Pseudomonadati</taxon>
        <taxon>Pseudomonadota</taxon>
        <taxon>Betaproteobacteria</taxon>
        <taxon>Nitrosomonadales</taxon>
        <taxon>Thiobacillaceae</taxon>
        <taxon>Thiobacillus</taxon>
    </lineage>
</organism>
<name>Q3SLZ2_THIDA</name>
<dbReference type="HOGENOM" id="CLU_1142176_0_0_4"/>
<dbReference type="AlphaFoldDB" id="Q3SLZ2"/>
<evidence type="ECO:0000313" key="2">
    <source>
        <dbReference type="Proteomes" id="UP000008291"/>
    </source>
</evidence>
<keyword evidence="2" id="KW-1185">Reference proteome</keyword>
<protein>
    <submittedName>
        <fullName evidence="1">Uncharacterized protein</fullName>
    </submittedName>
</protein>
<reference evidence="1 2" key="1">
    <citation type="journal article" date="2006" name="J. Bacteriol.">
        <title>The genome sequence of the obligately chemolithoautotrophic, facultatively anaerobic bacterium Thiobacillus denitrificans.</title>
        <authorList>
            <person name="Beller H.R."/>
            <person name="Chain P.S."/>
            <person name="Letain T.E."/>
            <person name="Chakicherla A."/>
            <person name="Larimer F.W."/>
            <person name="Richardson P.M."/>
            <person name="Coleman M.A."/>
            <person name="Wood A.P."/>
            <person name="Kelly D.P."/>
        </authorList>
    </citation>
    <scope>NUCLEOTIDE SEQUENCE [LARGE SCALE GENOMIC DNA]</scope>
    <source>
        <strain evidence="1 2">ATCC 25259</strain>
    </source>
</reference>